<evidence type="ECO:0000256" key="4">
    <source>
        <dbReference type="PIRSR" id="PIRSR006278-1"/>
    </source>
</evidence>
<dbReference type="InterPro" id="IPR001926">
    <property type="entry name" value="TrpB-like_PALP"/>
</dbReference>
<accession>A0A2S6IAA7</accession>
<dbReference type="InterPro" id="IPR027278">
    <property type="entry name" value="ACCD_DCysDesulf"/>
</dbReference>
<sequence>MSGLSTSPLQSLPHPLAIAAGVALYCKRDDLYAFDPASPLQGNKVRKLRPYLAAPEALRGRTIVSFGGAYSNHLAALSAAGRRFGFFTRFLVRGEPVSNPTLDYIRANGSDLRFVSRSDYRRKNDPEFLQALSVGPQDLVIPEGGGTAASLIHAGAPFSESVVQLGRVPDYFCLSAGTGCTAAGIVAAAEQCPAKIEVFPALRGDWMRGAIEAWMGRPIPANKLEVVKEFTFGGYGKFPGHWKLYTPPGCLAKRADVGMQDLPPLDPVYTAKLFVGVLERIRLGAYPRKSTVVVLHTGGIY</sequence>
<dbReference type="GO" id="GO:0019148">
    <property type="term" value="F:D-cysteine desulfhydrase activity"/>
    <property type="evidence" value="ECO:0007669"/>
    <property type="project" value="TreeGrafter"/>
</dbReference>
<feature type="domain" description="Tryptophan synthase beta chain-like PALP" evidence="6">
    <location>
        <begin position="15"/>
        <end position="191"/>
    </location>
</feature>
<evidence type="ECO:0000313" key="8">
    <source>
        <dbReference type="Proteomes" id="UP000237662"/>
    </source>
</evidence>
<dbReference type="PIRSF" id="PIRSF006278">
    <property type="entry name" value="ACCD_DCysDesulf"/>
    <property type="match status" value="1"/>
</dbReference>
<dbReference type="InterPro" id="IPR036052">
    <property type="entry name" value="TrpB-like_PALP_sf"/>
</dbReference>
<protein>
    <submittedName>
        <fullName evidence="7">1-aminocyclopropane-1-carboxylate deaminase</fullName>
    </submittedName>
</protein>
<organism evidence="7 8">
    <name type="scientific">Neolewinella xylanilytica</name>
    <dbReference type="NCBI Taxonomy" id="1514080"/>
    <lineage>
        <taxon>Bacteria</taxon>
        <taxon>Pseudomonadati</taxon>
        <taxon>Bacteroidota</taxon>
        <taxon>Saprospiria</taxon>
        <taxon>Saprospirales</taxon>
        <taxon>Lewinellaceae</taxon>
        <taxon>Neolewinella</taxon>
    </lineage>
</organism>
<evidence type="ECO:0000256" key="3">
    <source>
        <dbReference type="ARBA" id="ARBA00022898"/>
    </source>
</evidence>
<gene>
    <name evidence="7" type="ORF">CLV84_1401</name>
</gene>
<dbReference type="RefSeq" id="WP_170067602.1">
    <property type="nucleotide sequence ID" value="NZ_PTJC01000005.1"/>
</dbReference>
<name>A0A2S6IAA7_9BACT</name>
<evidence type="ECO:0000313" key="7">
    <source>
        <dbReference type="EMBL" id="PPK88434.1"/>
    </source>
</evidence>
<keyword evidence="3 5" id="KW-0663">Pyridoxal phosphate</keyword>
<dbReference type="Pfam" id="PF00291">
    <property type="entry name" value="PALP"/>
    <property type="match status" value="1"/>
</dbReference>
<keyword evidence="8" id="KW-1185">Reference proteome</keyword>
<evidence type="ECO:0000256" key="1">
    <source>
        <dbReference type="ARBA" id="ARBA00001933"/>
    </source>
</evidence>
<dbReference type="Proteomes" id="UP000237662">
    <property type="component" value="Unassembled WGS sequence"/>
</dbReference>
<dbReference type="PANTHER" id="PTHR43780:SF2">
    <property type="entry name" value="1-AMINOCYCLOPROPANE-1-CARBOXYLATE DEAMINASE-RELATED"/>
    <property type="match status" value="1"/>
</dbReference>
<feature type="active site" description="Nucleophile" evidence="4">
    <location>
        <position position="71"/>
    </location>
</feature>
<comment type="cofactor">
    <cofactor evidence="1">
        <name>pyridoxal 5'-phosphate</name>
        <dbReference type="ChEBI" id="CHEBI:597326"/>
    </cofactor>
</comment>
<reference evidence="7 8" key="1">
    <citation type="submission" date="2018-02" db="EMBL/GenBank/DDBJ databases">
        <title>Genomic Encyclopedia of Archaeal and Bacterial Type Strains, Phase II (KMG-II): from individual species to whole genera.</title>
        <authorList>
            <person name="Goeker M."/>
        </authorList>
    </citation>
    <scope>NUCLEOTIDE SEQUENCE [LARGE SCALE GENOMIC DNA]</scope>
    <source>
        <strain evidence="7 8">DSM 29526</strain>
    </source>
</reference>
<evidence type="ECO:0000256" key="5">
    <source>
        <dbReference type="PIRSR" id="PIRSR006278-2"/>
    </source>
</evidence>
<proteinExistence type="inferred from homology"/>
<dbReference type="Gene3D" id="3.40.50.1100">
    <property type="match status" value="2"/>
</dbReference>
<comment type="similarity">
    <text evidence="2">Belongs to the ACC deaminase/D-cysteine desulfhydrase family.</text>
</comment>
<dbReference type="AlphaFoldDB" id="A0A2S6IAA7"/>
<evidence type="ECO:0000256" key="2">
    <source>
        <dbReference type="ARBA" id="ARBA00008639"/>
    </source>
</evidence>
<dbReference type="SUPFAM" id="SSF53686">
    <property type="entry name" value="Tryptophan synthase beta subunit-like PLP-dependent enzymes"/>
    <property type="match status" value="1"/>
</dbReference>
<evidence type="ECO:0000259" key="6">
    <source>
        <dbReference type="Pfam" id="PF00291"/>
    </source>
</evidence>
<dbReference type="EMBL" id="PTJC01000005">
    <property type="protein sequence ID" value="PPK88434.1"/>
    <property type="molecule type" value="Genomic_DNA"/>
</dbReference>
<dbReference type="PANTHER" id="PTHR43780">
    <property type="entry name" value="1-AMINOCYCLOPROPANE-1-CARBOXYLATE DEAMINASE-RELATED"/>
    <property type="match status" value="1"/>
</dbReference>
<feature type="modified residue" description="N6-(pyridoxal phosphate)lysine" evidence="5">
    <location>
        <position position="44"/>
    </location>
</feature>
<comment type="caution">
    <text evidence="7">The sequence shown here is derived from an EMBL/GenBank/DDBJ whole genome shotgun (WGS) entry which is preliminary data.</text>
</comment>